<dbReference type="SUPFAM" id="SSF53474">
    <property type="entry name" value="alpha/beta-Hydrolases"/>
    <property type="match status" value="1"/>
</dbReference>
<organism evidence="3 4">
    <name type="scientific">Microbacterium aurugineum</name>
    <dbReference type="NCBI Taxonomy" id="2851642"/>
    <lineage>
        <taxon>Bacteria</taxon>
        <taxon>Bacillati</taxon>
        <taxon>Actinomycetota</taxon>
        <taxon>Actinomycetes</taxon>
        <taxon>Micrococcales</taxon>
        <taxon>Microbacteriaceae</taxon>
        <taxon>Microbacterium</taxon>
    </lineage>
</organism>
<feature type="region of interest" description="Disordered" evidence="1">
    <location>
        <begin position="294"/>
        <end position="353"/>
    </location>
</feature>
<accession>A0ABY4IUS4</accession>
<name>A0ABY4IUS4_9MICO</name>
<evidence type="ECO:0000313" key="3">
    <source>
        <dbReference type="EMBL" id="UPL16409.1"/>
    </source>
</evidence>
<feature type="compositionally biased region" description="Low complexity" evidence="1">
    <location>
        <begin position="309"/>
        <end position="342"/>
    </location>
</feature>
<sequence>MPSLPALLTRTIHAAARVSPTFAGDLAYRLFFTTSPRMPVREADAPTLDDARRGTLHVRGIEVSTYEWGGGPHAVLLLHGWRGRASQFAPLVRELVAEGFRVIAFDAPAHGTSGGGRTDVRDWVDAAEQLHAVHGPFATIVGHSFGAFAALTVARSTVPTGAVAAIAGAAGPDAFLAEFARELRLDPATTARLTERFHRRLGLDRATVSARYDAARHPLPRETALLVVHDRDDRRMPDSDSLRLHEAHGERSRLLRTEGLGHTRVLSADATLDAVVALVTGGLEAVDALGSIAPDETQTRRRTPRRTTGRTAAATTTTAATSTATTKPPVTRTAAMVPNTAIPSPPPSANPIS</sequence>
<feature type="compositionally biased region" description="Pro residues" evidence="1">
    <location>
        <begin position="343"/>
        <end position="353"/>
    </location>
</feature>
<keyword evidence="4" id="KW-1185">Reference proteome</keyword>
<dbReference type="InterPro" id="IPR029058">
    <property type="entry name" value="AB_hydrolase_fold"/>
</dbReference>
<dbReference type="GO" id="GO:0016787">
    <property type="term" value="F:hydrolase activity"/>
    <property type="evidence" value="ECO:0007669"/>
    <property type="project" value="UniProtKB-KW"/>
</dbReference>
<dbReference type="InterPro" id="IPR000073">
    <property type="entry name" value="AB_hydrolase_1"/>
</dbReference>
<reference evidence="3 4" key="1">
    <citation type="submission" date="2021-06" db="EMBL/GenBank/DDBJ databases">
        <title>Genome-based taxonomic framework of Microbacterium strains isolated from marine environment, the description of four new species and reclassification of four preexisting species.</title>
        <authorList>
            <person name="Lee S.D."/>
            <person name="Kim S.-M."/>
            <person name="Byeon Y.-S."/>
            <person name="Yang H.L."/>
            <person name="Kim I.S."/>
        </authorList>
    </citation>
    <scope>NUCLEOTIDE SEQUENCE [LARGE SCALE GENOMIC DNA]</scope>
    <source>
        <strain evidence="3 4">KSW4-10</strain>
    </source>
</reference>
<dbReference type="Gene3D" id="3.40.50.1820">
    <property type="entry name" value="alpha/beta hydrolase"/>
    <property type="match status" value="1"/>
</dbReference>
<dbReference type="Proteomes" id="UP000830631">
    <property type="component" value="Chromosome"/>
</dbReference>
<gene>
    <name evidence="3" type="ORF">KV397_00885</name>
</gene>
<dbReference type="PANTHER" id="PTHR42886">
    <property type="entry name" value="RE40534P-RELATED"/>
    <property type="match status" value="1"/>
</dbReference>
<feature type="domain" description="AB hydrolase-1" evidence="2">
    <location>
        <begin position="75"/>
        <end position="272"/>
    </location>
</feature>
<dbReference type="EMBL" id="CP078078">
    <property type="protein sequence ID" value="UPL16409.1"/>
    <property type="molecule type" value="Genomic_DNA"/>
</dbReference>
<protein>
    <submittedName>
        <fullName evidence="3">Alpha/beta hydrolase</fullName>
    </submittedName>
</protein>
<keyword evidence="3" id="KW-0378">Hydrolase</keyword>
<evidence type="ECO:0000313" key="4">
    <source>
        <dbReference type="Proteomes" id="UP000830631"/>
    </source>
</evidence>
<evidence type="ECO:0000256" key="1">
    <source>
        <dbReference type="SAM" id="MobiDB-lite"/>
    </source>
</evidence>
<proteinExistence type="predicted"/>
<dbReference type="RefSeq" id="WP_261811933.1">
    <property type="nucleotide sequence ID" value="NZ_CP078078.1"/>
</dbReference>
<evidence type="ECO:0000259" key="2">
    <source>
        <dbReference type="Pfam" id="PF12697"/>
    </source>
</evidence>
<dbReference type="PANTHER" id="PTHR42886:SF29">
    <property type="entry name" value="PUMMELIG, ISOFORM A"/>
    <property type="match status" value="1"/>
</dbReference>
<dbReference type="Pfam" id="PF12697">
    <property type="entry name" value="Abhydrolase_6"/>
    <property type="match status" value="1"/>
</dbReference>